<dbReference type="EMBL" id="VSSQ01051114">
    <property type="protein sequence ID" value="MPN05203.1"/>
    <property type="molecule type" value="Genomic_DNA"/>
</dbReference>
<protein>
    <submittedName>
        <fullName evidence="1">Uncharacterized protein</fullName>
    </submittedName>
</protein>
<organism evidence="1">
    <name type="scientific">bioreactor metagenome</name>
    <dbReference type="NCBI Taxonomy" id="1076179"/>
    <lineage>
        <taxon>unclassified sequences</taxon>
        <taxon>metagenomes</taxon>
        <taxon>ecological metagenomes</taxon>
    </lineage>
</organism>
<reference evidence="1" key="1">
    <citation type="submission" date="2019-08" db="EMBL/GenBank/DDBJ databases">
        <authorList>
            <person name="Kucharzyk K."/>
            <person name="Murdoch R.W."/>
            <person name="Higgins S."/>
            <person name="Loffler F."/>
        </authorList>
    </citation>
    <scope>NUCLEOTIDE SEQUENCE</scope>
</reference>
<name>A0A645EXI0_9ZZZZ</name>
<sequence>MLGRGDKAKAAYNQKAARQIAGRACPRNLCKVKQPFQLFVKRCAQDQHQLCSRVKLARFNRAGGIAARFVLRANFFARRAPHLGIPAAAKHCGAVIETVPRQGNKGGNFTAARARTEKVAFALSGRRGAAQGCPSAPAAVGITQKRARDAFTSCALFKEAKNSGLILKSGRAKSKGGFWETAGQRLAPLVFATSANQRPLSFTMRCWVR</sequence>
<evidence type="ECO:0000313" key="1">
    <source>
        <dbReference type="EMBL" id="MPN05203.1"/>
    </source>
</evidence>
<proteinExistence type="predicted"/>
<accession>A0A645EXI0</accession>
<dbReference type="AlphaFoldDB" id="A0A645EXI0"/>
<gene>
    <name evidence="1" type="ORF">SDC9_152453</name>
</gene>
<comment type="caution">
    <text evidence="1">The sequence shown here is derived from an EMBL/GenBank/DDBJ whole genome shotgun (WGS) entry which is preliminary data.</text>
</comment>